<organism evidence="3 4">
    <name type="scientific">Orchesella cincta</name>
    <name type="common">Springtail</name>
    <name type="synonym">Podura cincta</name>
    <dbReference type="NCBI Taxonomy" id="48709"/>
    <lineage>
        <taxon>Eukaryota</taxon>
        <taxon>Metazoa</taxon>
        <taxon>Ecdysozoa</taxon>
        <taxon>Arthropoda</taxon>
        <taxon>Hexapoda</taxon>
        <taxon>Collembola</taxon>
        <taxon>Entomobryomorpha</taxon>
        <taxon>Entomobryoidea</taxon>
        <taxon>Orchesellidae</taxon>
        <taxon>Orchesellinae</taxon>
        <taxon>Orchesella</taxon>
    </lineage>
</organism>
<dbReference type="InterPro" id="IPR009045">
    <property type="entry name" value="Zn_M74/Hedgehog-like"/>
</dbReference>
<dbReference type="GO" id="GO:0010468">
    <property type="term" value="P:regulation of gene expression"/>
    <property type="evidence" value="ECO:0007669"/>
    <property type="project" value="TreeGrafter"/>
</dbReference>
<keyword evidence="1" id="KW-1133">Transmembrane helix</keyword>
<evidence type="ECO:0000259" key="2">
    <source>
        <dbReference type="Pfam" id="PF01085"/>
    </source>
</evidence>
<reference evidence="3 4" key="1">
    <citation type="journal article" date="2016" name="Genome Biol. Evol.">
        <title>Gene Family Evolution Reflects Adaptation to Soil Environmental Stressors in the Genome of the Collembolan Orchesella cincta.</title>
        <authorList>
            <person name="Faddeeva-Vakhrusheva A."/>
            <person name="Derks M.F."/>
            <person name="Anvar S.Y."/>
            <person name="Agamennone V."/>
            <person name="Suring W."/>
            <person name="Smit S."/>
            <person name="van Straalen N.M."/>
            <person name="Roelofs D."/>
        </authorList>
    </citation>
    <scope>NUCLEOTIDE SEQUENCE [LARGE SCALE GENOMIC DNA]</scope>
    <source>
        <tissue evidence="3">Mixed pool</tissue>
    </source>
</reference>
<dbReference type="AlphaFoldDB" id="A0A1D2N2Z1"/>
<dbReference type="GO" id="GO:0001708">
    <property type="term" value="P:cell fate specification"/>
    <property type="evidence" value="ECO:0007669"/>
    <property type="project" value="TreeGrafter"/>
</dbReference>
<dbReference type="GO" id="GO:0005113">
    <property type="term" value="F:patched binding"/>
    <property type="evidence" value="ECO:0007669"/>
    <property type="project" value="TreeGrafter"/>
</dbReference>
<dbReference type="SUPFAM" id="SSF55166">
    <property type="entry name" value="Hedgehog/DD-peptidase"/>
    <property type="match status" value="1"/>
</dbReference>
<keyword evidence="1" id="KW-0472">Membrane</keyword>
<dbReference type="Pfam" id="PF01085">
    <property type="entry name" value="HH_signal"/>
    <property type="match status" value="1"/>
</dbReference>
<proteinExistence type="predicted"/>
<dbReference type="GO" id="GO:0007224">
    <property type="term" value="P:smoothened signaling pathway"/>
    <property type="evidence" value="ECO:0007669"/>
    <property type="project" value="TreeGrafter"/>
</dbReference>
<accession>A0A1D2N2Z1</accession>
<name>A0A1D2N2Z1_ORCCI</name>
<feature type="transmembrane region" description="Helical" evidence="1">
    <location>
        <begin position="196"/>
        <end position="215"/>
    </location>
</feature>
<dbReference type="InterPro" id="IPR050387">
    <property type="entry name" value="Hedgehog_Signaling"/>
</dbReference>
<evidence type="ECO:0000256" key="1">
    <source>
        <dbReference type="SAM" id="Phobius"/>
    </source>
</evidence>
<dbReference type="PANTHER" id="PTHR11889:SF31">
    <property type="entry name" value="PROTEIN HEDGEHOG"/>
    <property type="match status" value="1"/>
</dbReference>
<comment type="caution">
    <text evidence="3">The sequence shown here is derived from an EMBL/GenBank/DDBJ whole genome shotgun (WGS) entry which is preliminary data.</text>
</comment>
<dbReference type="GO" id="GO:0007267">
    <property type="term" value="P:cell-cell signaling"/>
    <property type="evidence" value="ECO:0007669"/>
    <property type="project" value="InterPro"/>
</dbReference>
<dbReference type="Gene3D" id="3.30.1380.10">
    <property type="match status" value="1"/>
</dbReference>
<protein>
    <submittedName>
        <fullName evidence="3">Tiggy-winkle hedgehog protein</fullName>
    </submittedName>
</protein>
<sequence length="317" mass="34900">MCPLTSSISTNSHIETGNAYPRRILLSLLRHRLFGKQESPENHYQNFDCSQSSKLASKCGKNNSQIVSSTSSGEESMMAGCNTCCSRSQHETQREDGESGGISNHSFSSRPFKSFAKTKSRTRCYSNTSRFCQTDNDVSSLNTSSAVVIDHLAKAGSKSLSAISLESSNIRQKSSLVSCVANAVTKSVSLPGMREFLLIFILILLTGSSMACGPGRGAGRRRAPRKLTPLVYKQHVPNVPENTLSASGFTEGGITRKDQKFKNLVPNYNQDIIFRDEEGTGADRLMTQVSRISHQELYFSQSVWQSLGCRFHSKKFL</sequence>
<evidence type="ECO:0000313" key="3">
    <source>
        <dbReference type="EMBL" id="ODM99638.1"/>
    </source>
</evidence>
<dbReference type="GO" id="GO:0005615">
    <property type="term" value="C:extracellular space"/>
    <property type="evidence" value="ECO:0007669"/>
    <property type="project" value="TreeGrafter"/>
</dbReference>
<dbReference type="EMBL" id="LJIJ01000266">
    <property type="protein sequence ID" value="ODM99638.1"/>
    <property type="molecule type" value="Genomic_DNA"/>
</dbReference>
<gene>
    <name evidence="3" type="ORF">Ocin01_07037</name>
</gene>
<dbReference type="Proteomes" id="UP000094527">
    <property type="component" value="Unassembled WGS sequence"/>
</dbReference>
<evidence type="ECO:0000313" key="4">
    <source>
        <dbReference type="Proteomes" id="UP000094527"/>
    </source>
</evidence>
<feature type="domain" description="Hedgehog N-terminal signalling" evidence="2">
    <location>
        <begin position="212"/>
        <end position="292"/>
    </location>
</feature>
<dbReference type="InterPro" id="IPR000320">
    <property type="entry name" value="Hedgehog_signalling_dom"/>
</dbReference>
<dbReference type="STRING" id="48709.A0A1D2N2Z1"/>
<keyword evidence="4" id="KW-1185">Reference proteome</keyword>
<keyword evidence="1" id="KW-0812">Transmembrane</keyword>
<dbReference type="OrthoDB" id="5212at2759"/>
<dbReference type="PANTHER" id="PTHR11889">
    <property type="entry name" value="HEDGEHOG"/>
    <property type="match status" value="1"/>
</dbReference>
<dbReference type="GO" id="GO:0005509">
    <property type="term" value="F:calcium ion binding"/>
    <property type="evidence" value="ECO:0007669"/>
    <property type="project" value="TreeGrafter"/>
</dbReference>